<organism evidence="2 3">
    <name type="scientific">Caenorhabditis auriculariae</name>
    <dbReference type="NCBI Taxonomy" id="2777116"/>
    <lineage>
        <taxon>Eukaryota</taxon>
        <taxon>Metazoa</taxon>
        <taxon>Ecdysozoa</taxon>
        <taxon>Nematoda</taxon>
        <taxon>Chromadorea</taxon>
        <taxon>Rhabditida</taxon>
        <taxon>Rhabditina</taxon>
        <taxon>Rhabditomorpha</taxon>
        <taxon>Rhabditoidea</taxon>
        <taxon>Rhabditidae</taxon>
        <taxon>Peloderinae</taxon>
        <taxon>Caenorhabditis</taxon>
    </lineage>
</organism>
<feature type="region of interest" description="Disordered" evidence="1">
    <location>
        <begin position="1"/>
        <end position="24"/>
    </location>
</feature>
<keyword evidence="3" id="KW-1185">Reference proteome</keyword>
<evidence type="ECO:0000313" key="2">
    <source>
        <dbReference type="EMBL" id="CAD6192974.1"/>
    </source>
</evidence>
<gene>
    <name evidence="2" type="ORF">CAUJ_LOCUS8893</name>
</gene>
<evidence type="ECO:0000256" key="1">
    <source>
        <dbReference type="SAM" id="MobiDB-lite"/>
    </source>
</evidence>
<sequence length="69" mass="7912">MQARCSIAIRRPSKQRQQGAVVRRRTGDHEVIGALKSRLVSCNQERSKIYTVVPKIEVDYEQELTKAND</sequence>
<evidence type="ECO:0000313" key="3">
    <source>
        <dbReference type="Proteomes" id="UP000835052"/>
    </source>
</evidence>
<name>A0A8S1HBT5_9PELO</name>
<dbReference type="EMBL" id="CAJGYM010000031">
    <property type="protein sequence ID" value="CAD6192974.1"/>
    <property type="molecule type" value="Genomic_DNA"/>
</dbReference>
<reference evidence="2" key="1">
    <citation type="submission" date="2020-10" db="EMBL/GenBank/DDBJ databases">
        <authorList>
            <person name="Kikuchi T."/>
        </authorList>
    </citation>
    <scope>NUCLEOTIDE SEQUENCE</scope>
    <source>
        <strain evidence="2">NKZ352</strain>
    </source>
</reference>
<protein>
    <submittedName>
        <fullName evidence="2">Uncharacterized protein</fullName>
    </submittedName>
</protein>
<dbReference type="AlphaFoldDB" id="A0A8S1HBT5"/>
<comment type="caution">
    <text evidence="2">The sequence shown here is derived from an EMBL/GenBank/DDBJ whole genome shotgun (WGS) entry which is preliminary data.</text>
</comment>
<proteinExistence type="predicted"/>
<accession>A0A8S1HBT5</accession>
<dbReference type="Proteomes" id="UP000835052">
    <property type="component" value="Unassembled WGS sequence"/>
</dbReference>